<evidence type="ECO:0000256" key="3">
    <source>
        <dbReference type="ARBA" id="ARBA00023295"/>
    </source>
</evidence>
<evidence type="ECO:0000313" key="7">
    <source>
        <dbReference type="EMBL" id="KAI5411355.1"/>
    </source>
</evidence>
<dbReference type="SUPFAM" id="SSF51445">
    <property type="entry name" value="(Trans)glycosidases"/>
    <property type="match status" value="1"/>
</dbReference>
<dbReference type="GO" id="GO:0051015">
    <property type="term" value="F:actin filament binding"/>
    <property type="evidence" value="ECO:0007669"/>
    <property type="project" value="InterPro"/>
</dbReference>
<feature type="chain" id="PRO_5039680463" description="Glycoside hydrolase family 5 domain-containing protein" evidence="5">
    <location>
        <begin position="26"/>
        <end position="276"/>
    </location>
</feature>
<keyword evidence="8" id="KW-1185">Reference proteome</keyword>
<dbReference type="GO" id="GO:0000272">
    <property type="term" value="P:polysaccharide catabolic process"/>
    <property type="evidence" value="ECO:0007669"/>
    <property type="project" value="InterPro"/>
</dbReference>
<dbReference type="PANTHER" id="PTHR10551:SF37">
    <property type="entry name" value="GLYCOSIDE HYDROLASE FAMILY 5 PROTEIN"/>
    <property type="match status" value="1"/>
</dbReference>
<name>A0A9D4X385_PEA</name>
<dbReference type="GO" id="GO:0004553">
    <property type="term" value="F:hydrolase activity, hydrolyzing O-glycosyl compounds"/>
    <property type="evidence" value="ECO:0007669"/>
    <property type="project" value="InterPro"/>
</dbReference>
<comment type="similarity">
    <text evidence="1 4">Belongs to the glycosyl hydrolase 5 (cellulase A) family.</text>
</comment>
<dbReference type="PANTHER" id="PTHR10551">
    <property type="entry name" value="FASCIN"/>
    <property type="match status" value="1"/>
</dbReference>
<feature type="signal peptide" evidence="5">
    <location>
        <begin position="1"/>
        <end position="25"/>
    </location>
</feature>
<dbReference type="Gramene" id="Psat05G0644700-T1">
    <property type="protein sequence ID" value="KAI5411355.1"/>
    <property type="gene ID" value="KIW84_056447"/>
</dbReference>
<gene>
    <name evidence="7" type="ORF">KIW84_056447</name>
</gene>
<dbReference type="EMBL" id="JAMSHJ010000005">
    <property type="protein sequence ID" value="KAI5411355.1"/>
    <property type="molecule type" value="Genomic_DNA"/>
</dbReference>
<dbReference type="InterPro" id="IPR010431">
    <property type="entry name" value="Fascin"/>
</dbReference>
<evidence type="ECO:0000256" key="1">
    <source>
        <dbReference type="ARBA" id="ARBA00005641"/>
    </source>
</evidence>
<evidence type="ECO:0000259" key="6">
    <source>
        <dbReference type="Pfam" id="PF00150"/>
    </source>
</evidence>
<evidence type="ECO:0000313" key="8">
    <source>
        <dbReference type="Proteomes" id="UP001058974"/>
    </source>
</evidence>
<evidence type="ECO:0000256" key="4">
    <source>
        <dbReference type="RuleBase" id="RU361153"/>
    </source>
</evidence>
<dbReference type="GO" id="GO:0005737">
    <property type="term" value="C:cytoplasm"/>
    <property type="evidence" value="ECO:0007669"/>
    <property type="project" value="TreeGrafter"/>
</dbReference>
<dbReference type="GO" id="GO:0015629">
    <property type="term" value="C:actin cytoskeleton"/>
    <property type="evidence" value="ECO:0007669"/>
    <property type="project" value="TreeGrafter"/>
</dbReference>
<keyword evidence="2 4" id="KW-0378">Hydrolase</keyword>
<dbReference type="GO" id="GO:0016477">
    <property type="term" value="P:cell migration"/>
    <property type="evidence" value="ECO:0007669"/>
    <property type="project" value="TreeGrafter"/>
</dbReference>
<keyword evidence="3 4" id="KW-0326">Glycosidase</keyword>
<dbReference type="GO" id="GO:0007163">
    <property type="term" value="P:establishment or maintenance of cell polarity"/>
    <property type="evidence" value="ECO:0007669"/>
    <property type="project" value="TreeGrafter"/>
</dbReference>
<protein>
    <recommendedName>
        <fullName evidence="6">Glycoside hydrolase family 5 domain-containing protein</fullName>
    </recommendedName>
</protein>
<comment type="caution">
    <text evidence="7">The sequence shown here is derived from an EMBL/GenBank/DDBJ whole genome shotgun (WGS) entry which is preliminary data.</text>
</comment>
<evidence type="ECO:0000256" key="5">
    <source>
        <dbReference type="SAM" id="SignalP"/>
    </source>
</evidence>
<keyword evidence="5" id="KW-0732">Signal</keyword>
<organism evidence="7 8">
    <name type="scientific">Pisum sativum</name>
    <name type="common">Garden pea</name>
    <name type="synonym">Lathyrus oleraceus</name>
    <dbReference type="NCBI Taxonomy" id="3888"/>
    <lineage>
        <taxon>Eukaryota</taxon>
        <taxon>Viridiplantae</taxon>
        <taxon>Streptophyta</taxon>
        <taxon>Embryophyta</taxon>
        <taxon>Tracheophyta</taxon>
        <taxon>Spermatophyta</taxon>
        <taxon>Magnoliopsida</taxon>
        <taxon>eudicotyledons</taxon>
        <taxon>Gunneridae</taxon>
        <taxon>Pentapetalae</taxon>
        <taxon>rosids</taxon>
        <taxon>fabids</taxon>
        <taxon>Fabales</taxon>
        <taxon>Fabaceae</taxon>
        <taxon>Papilionoideae</taxon>
        <taxon>50 kb inversion clade</taxon>
        <taxon>NPAAA clade</taxon>
        <taxon>Hologalegina</taxon>
        <taxon>IRL clade</taxon>
        <taxon>Fabeae</taxon>
        <taxon>Lathyrus</taxon>
    </lineage>
</organism>
<proteinExistence type="inferred from homology"/>
<sequence length="276" mass="31724">MEYRNKYLCFLLTLCLSCPYSNLFAQNHPPYKAVNLGNWLLVEGWMLPSLFDGILNKDLLGNIIVDLHAVEGSQNGNDHSGTRDGYTEWGDSYIPQTVSVIEFLAKRYGNRESLGGIEVMNEPQGVNLDSLKKYYKEAYDAVRKYSPNAYVIMSNPLDADSKVLLSFVNGFNKVVLDVHYYNLYSDRFDNMNVQQNIDIIRNERASDLSGVSSTNALSFVGEWSIKNASKEEYQRYAEAQVEVYSDATFGWAYWSYKCQYNHWSLKWMIDNGYIKL</sequence>
<evidence type="ECO:0000256" key="2">
    <source>
        <dbReference type="ARBA" id="ARBA00022801"/>
    </source>
</evidence>
<dbReference type="Proteomes" id="UP001058974">
    <property type="component" value="Chromosome 5"/>
</dbReference>
<accession>A0A9D4X385</accession>
<dbReference type="GO" id="GO:0051017">
    <property type="term" value="P:actin filament bundle assembly"/>
    <property type="evidence" value="ECO:0007669"/>
    <property type="project" value="TreeGrafter"/>
</dbReference>
<dbReference type="InterPro" id="IPR001547">
    <property type="entry name" value="Glyco_hydro_5"/>
</dbReference>
<dbReference type="Gene3D" id="3.20.20.80">
    <property type="entry name" value="Glycosidases"/>
    <property type="match status" value="2"/>
</dbReference>
<reference evidence="7 8" key="1">
    <citation type="journal article" date="2022" name="Nat. Genet.">
        <title>Improved pea reference genome and pan-genome highlight genomic features and evolutionary characteristics.</title>
        <authorList>
            <person name="Yang T."/>
            <person name="Liu R."/>
            <person name="Luo Y."/>
            <person name="Hu S."/>
            <person name="Wang D."/>
            <person name="Wang C."/>
            <person name="Pandey M.K."/>
            <person name="Ge S."/>
            <person name="Xu Q."/>
            <person name="Li N."/>
            <person name="Li G."/>
            <person name="Huang Y."/>
            <person name="Saxena R.K."/>
            <person name="Ji Y."/>
            <person name="Li M."/>
            <person name="Yan X."/>
            <person name="He Y."/>
            <person name="Liu Y."/>
            <person name="Wang X."/>
            <person name="Xiang C."/>
            <person name="Varshney R.K."/>
            <person name="Ding H."/>
            <person name="Gao S."/>
            <person name="Zong X."/>
        </authorList>
    </citation>
    <scope>NUCLEOTIDE SEQUENCE [LARGE SCALE GENOMIC DNA]</scope>
    <source>
        <strain evidence="7 8">cv. Zhongwan 6</strain>
    </source>
</reference>
<dbReference type="InterPro" id="IPR017853">
    <property type="entry name" value="GH"/>
</dbReference>
<dbReference type="AlphaFoldDB" id="A0A9D4X385"/>
<dbReference type="Pfam" id="PF00150">
    <property type="entry name" value="Cellulase"/>
    <property type="match status" value="1"/>
</dbReference>
<feature type="domain" description="Glycoside hydrolase family 5" evidence="6">
    <location>
        <begin position="63"/>
        <end position="257"/>
    </location>
</feature>